<keyword evidence="1" id="KW-0732">Signal</keyword>
<organism evidence="2 3">
    <name type="scientific">Candidatus Nanosyncoccus nanoralicus</name>
    <dbReference type="NCBI Taxonomy" id="2171996"/>
    <lineage>
        <taxon>Bacteria</taxon>
        <taxon>Candidatus Saccharimonadota</taxon>
        <taxon>Candidatus Nanosyncoccalia</taxon>
        <taxon>Candidatus Nanosyncoccales</taxon>
        <taxon>Candidatus Nanosyncoccaceae</taxon>
        <taxon>Candidatus Nanosyncoccus</taxon>
    </lineage>
</organism>
<comment type="caution">
    <text evidence="2">The sequence shown here is derived from an EMBL/GenBank/DDBJ whole genome shotgun (WGS) entry which is preliminary data.</text>
</comment>
<reference evidence="2 3" key="2">
    <citation type="journal article" date="2020" name="Cell Rep.">
        <title>Acquisition and Adaptation of Ultra-small Parasitic Reduced Genome Bacteria to Mammalian Hosts.</title>
        <authorList>
            <person name="McLean J.S."/>
            <person name="Bor B."/>
            <person name="Kerns K.A."/>
            <person name="Liu Q."/>
            <person name="To T.T."/>
            <person name="Solden L."/>
            <person name="Hendrickson E.L."/>
            <person name="Wrighton K."/>
            <person name="Shi W."/>
            <person name="He X."/>
        </authorList>
    </citation>
    <scope>NUCLEOTIDE SEQUENCE [LARGE SCALE GENOMIC DNA]</scope>
    <source>
        <strain evidence="2 3">TM7_KMM_G3_1_HOT_351</strain>
    </source>
</reference>
<dbReference type="Proteomes" id="UP001191004">
    <property type="component" value="Unassembled WGS sequence"/>
</dbReference>
<evidence type="ECO:0000313" key="2">
    <source>
        <dbReference type="EMBL" id="RYC73989.1"/>
    </source>
</evidence>
<proteinExistence type="predicted"/>
<keyword evidence="3" id="KW-1185">Reference proteome</keyword>
<evidence type="ECO:0000256" key="1">
    <source>
        <dbReference type="SAM" id="SignalP"/>
    </source>
</evidence>
<accession>A0ABY0FKM2</accession>
<gene>
    <name evidence="2" type="ORF">G3KMM_00029</name>
</gene>
<feature type="chain" id="PRO_5046170622" evidence="1">
    <location>
        <begin position="30"/>
        <end position="191"/>
    </location>
</feature>
<name>A0ABY0FKM2_9BACT</name>
<reference evidence="2 3" key="1">
    <citation type="journal article" date="2018" name="bioRxiv">
        <title>Evidence of independent acquisition and adaption of ultra-small bacteria to human hosts across the highly diverse yet reduced genomes of the phylum Saccharibacteria.</title>
        <authorList>
            <person name="McLean J.S."/>
            <person name="Bor B."/>
            <person name="To T.T."/>
            <person name="Liu Q."/>
            <person name="Kearns K.A."/>
            <person name="Solden L.M."/>
            <person name="Wrighton K.C."/>
            <person name="He X."/>
            <person name="Shi W."/>
        </authorList>
    </citation>
    <scope>NUCLEOTIDE SEQUENCE [LARGE SCALE GENOMIC DNA]</scope>
    <source>
        <strain evidence="2 3">TM7_KMM_G3_1_HOT_351</strain>
    </source>
</reference>
<evidence type="ECO:0000313" key="3">
    <source>
        <dbReference type="Proteomes" id="UP001191004"/>
    </source>
</evidence>
<dbReference type="EMBL" id="PRLL01000001">
    <property type="protein sequence ID" value="RYC73989.1"/>
    <property type="molecule type" value="Genomic_DNA"/>
</dbReference>
<feature type="signal peptide" evidence="1">
    <location>
        <begin position="1"/>
        <end position="29"/>
    </location>
</feature>
<protein>
    <submittedName>
        <fullName evidence="2">Uncharacterized protein</fullName>
    </submittedName>
</protein>
<sequence>MTMLSNIFKGLVAIALVIFFSVPTSSAKAAYSSCQCSCNCNCNCNSGTCNKASGNASNQIQPAGEKEKAVMAETKRVTDAHIREDNRKQYSGYKMQLADALESSAKNSGFTVVTKTWKATGGNYDVVQQEFSRNNWTLKIQYRYNNGFLDSCHPVWLAHNGTPLNSGEEWDGWAWSSSQTIYELLDMLSKL</sequence>